<gene>
    <name evidence="7" type="ORF">FHX42_003335</name>
</gene>
<keyword evidence="8" id="KW-1185">Reference proteome</keyword>
<keyword evidence="3 6" id="KW-0812">Transmembrane</keyword>
<reference evidence="7 8" key="1">
    <citation type="submission" date="2020-07" db="EMBL/GenBank/DDBJ databases">
        <title>Sequencing the genomes of 1000 actinobacteria strains.</title>
        <authorList>
            <person name="Klenk H.-P."/>
        </authorList>
    </citation>
    <scope>NUCLEOTIDE SEQUENCE [LARGE SCALE GENOMIC DNA]</scope>
    <source>
        <strain evidence="7 8">DSM 45975</strain>
    </source>
</reference>
<evidence type="ECO:0000256" key="4">
    <source>
        <dbReference type="ARBA" id="ARBA00022989"/>
    </source>
</evidence>
<comment type="subcellular location">
    <subcellularLocation>
        <location evidence="1">Membrane</location>
        <topology evidence="1">Multi-pass membrane protein</topology>
    </subcellularLocation>
</comment>
<evidence type="ECO:0000256" key="2">
    <source>
        <dbReference type="ARBA" id="ARBA00008974"/>
    </source>
</evidence>
<keyword evidence="5 6" id="KW-0472">Membrane</keyword>
<proteinExistence type="inferred from homology"/>
<keyword evidence="4 6" id="KW-1133">Transmembrane helix</keyword>
<feature type="transmembrane region" description="Helical" evidence="6">
    <location>
        <begin position="250"/>
        <end position="276"/>
    </location>
</feature>
<dbReference type="PANTHER" id="PTHR30569:SF0">
    <property type="entry name" value="CYTOSINE PERMEASE"/>
    <property type="match status" value="1"/>
</dbReference>
<comment type="caution">
    <text evidence="7">The sequence shown here is derived from an EMBL/GenBank/DDBJ whole genome shotgun (WGS) entry which is preliminary data.</text>
</comment>
<organism evidence="7 8">
    <name type="scientific">Halosaccharopolyspora lacisalsi</name>
    <dbReference type="NCBI Taxonomy" id="1000566"/>
    <lineage>
        <taxon>Bacteria</taxon>
        <taxon>Bacillati</taxon>
        <taxon>Actinomycetota</taxon>
        <taxon>Actinomycetes</taxon>
        <taxon>Pseudonocardiales</taxon>
        <taxon>Pseudonocardiaceae</taxon>
        <taxon>Halosaccharopolyspora</taxon>
    </lineage>
</organism>
<dbReference type="InterPro" id="IPR001248">
    <property type="entry name" value="Pur-cyt_permease"/>
</dbReference>
<protein>
    <submittedName>
        <fullName evidence="7">NCS1 family nucleobase:cation symporter-1</fullName>
    </submittedName>
</protein>
<name>A0A839DZ24_9PSEU</name>
<feature type="transmembrane region" description="Helical" evidence="6">
    <location>
        <begin position="33"/>
        <end position="57"/>
    </location>
</feature>
<evidence type="ECO:0000256" key="1">
    <source>
        <dbReference type="ARBA" id="ARBA00004141"/>
    </source>
</evidence>
<feature type="transmembrane region" description="Helical" evidence="6">
    <location>
        <begin position="63"/>
        <end position="86"/>
    </location>
</feature>
<dbReference type="InterPro" id="IPR030191">
    <property type="entry name" value="CodB"/>
</dbReference>
<feature type="transmembrane region" description="Helical" evidence="6">
    <location>
        <begin position="148"/>
        <end position="167"/>
    </location>
</feature>
<feature type="transmembrane region" description="Helical" evidence="6">
    <location>
        <begin position="217"/>
        <end position="238"/>
    </location>
</feature>
<sequence>MPSKENRHAHEVESEFTNLPILARERLWGAFDFTSVMTGLGIATWAFIVGASTALYVGAEAGIASTVIGNLVSCGLVVLAACIPTAKYGVEQATLFRSVFGVNGARVVFLIAVTLVWLGWNCVLGLMFSRSAVNIVNAIFFTGIGRNSLVVTLLGIVGFLIAWFVVVKGPVSIKWFNRIVAPGLAVVTILLLVFVLAQRPWSEIAAAPALEPFGDRTVNYTLGIELGLATGFGWWGVIGNLSRLASNQRVAFYGSMVGLFLFAVPAYVAGLLSALALGDADPTAWMVPVAGPVLGVIALLFVAFANVTSVTSTVYTTCLALRLTGGRLFHRMAWVTVTGLFLLAPAIAAFFPAFVFNSIANLLAWSAIAFAPLVGIHLVDFYVLRRRVLNVRACYDESPGSGYSFWKGWNPAATVGLGVGALVYILLLNPSSFAHADVFQFVSASIPALLVGGAVHFILTKLIVQPAGKGDYGALERPGS</sequence>
<dbReference type="RefSeq" id="WP_182545202.1">
    <property type="nucleotide sequence ID" value="NZ_JACGWZ010000004.1"/>
</dbReference>
<accession>A0A839DZ24</accession>
<dbReference type="PANTHER" id="PTHR30569">
    <property type="entry name" value="CYTOSINE TRANSPORTER CODB"/>
    <property type="match status" value="1"/>
</dbReference>
<evidence type="ECO:0000256" key="3">
    <source>
        <dbReference type="ARBA" id="ARBA00022692"/>
    </source>
</evidence>
<feature type="transmembrane region" description="Helical" evidence="6">
    <location>
        <begin position="439"/>
        <end position="459"/>
    </location>
</feature>
<dbReference type="Gene3D" id="1.10.4160.10">
    <property type="entry name" value="Hydantoin permease"/>
    <property type="match status" value="1"/>
</dbReference>
<dbReference type="GO" id="GO:0015209">
    <property type="term" value="F:cytosine transmembrane transporter activity"/>
    <property type="evidence" value="ECO:0007669"/>
    <property type="project" value="InterPro"/>
</dbReference>
<feature type="transmembrane region" description="Helical" evidence="6">
    <location>
        <begin position="107"/>
        <end position="128"/>
    </location>
</feature>
<feature type="transmembrane region" description="Helical" evidence="6">
    <location>
        <begin position="362"/>
        <end position="384"/>
    </location>
</feature>
<evidence type="ECO:0000313" key="7">
    <source>
        <dbReference type="EMBL" id="MBA8825969.1"/>
    </source>
</evidence>
<feature type="transmembrane region" description="Helical" evidence="6">
    <location>
        <begin position="333"/>
        <end position="356"/>
    </location>
</feature>
<feature type="transmembrane region" description="Helical" evidence="6">
    <location>
        <begin position="405"/>
        <end position="427"/>
    </location>
</feature>
<feature type="transmembrane region" description="Helical" evidence="6">
    <location>
        <begin position="179"/>
        <end position="197"/>
    </location>
</feature>
<dbReference type="Pfam" id="PF02133">
    <property type="entry name" value="Transp_cyt_pur"/>
    <property type="match status" value="1"/>
</dbReference>
<comment type="similarity">
    <text evidence="2">Belongs to the purine-cytosine permease (2.A.39) family.</text>
</comment>
<dbReference type="EMBL" id="JACGWZ010000004">
    <property type="protein sequence ID" value="MBA8825969.1"/>
    <property type="molecule type" value="Genomic_DNA"/>
</dbReference>
<dbReference type="Proteomes" id="UP000569329">
    <property type="component" value="Unassembled WGS sequence"/>
</dbReference>
<evidence type="ECO:0000313" key="8">
    <source>
        <dbReference type="Proteomes" id="UP000569329"/>
    </source>
</evidence>
<evidence type="ECO:0000256" key="6">
    <source>
        <dbReference type="SAM" id="Phobius"/>
    </source>
</evidence>
<evidence type="ECO:0000256" key="5">
    <source>
        <dbReference type="ARBA" id="ARBA00023136"/>
    </source>
</evidence>
<dbReference type="AlphaFoldDB" id="A0A839DZ24"/>
<dbReference type="GO" id="GO:0005886">
    <property type="term" value="C:plasma membrane"/>
    <property type="evidence" value="ECO:0007669"/>
    <property type="project" value="TreeGrafter"/>
</dbReference>